<dbReference type="EMBL" id="CM042031">
    <property type="protein sequence ID" value="KAI3784372.1"/>
    <property type="molecule type" value="Genomic_DNA"/>
</dbReference>
<reference evidence="1 2" key="2">
    <citation type="journal article" date="2022" name="Mol. Ecol. Resour.">
        <title>The genomes of chicory, endive, great burdock and yacon provide insights into Asteraceae paleo-polyploidization history and plant inulin production.</title>
        <authorList>
            <person name="Fan W."/>
            <person name="Wang S."/>
            <person name="Wang H."/>
            <person name="Wang A."/>
            <person name="Jiang F."/>
            <person name="Liu H."/>
            <person name="Zhao H."/>
            <person name="Xu D."/>
            <person name="Zhang Y."/>
        </authorList>
    </citation>
    <scope>NUCLEOTIDE SEQUENCE [LARGE SCALE GENOMIC DNA]</scope>
    <source>
        <strain evidence="2">cv. Yunnan</strain>
        <tissue evidence="1">Leaves</tissue>
    </source>
</reference>
<organism evidence="1 2">
    <name type="scientific">Smallanthus sonchifolius</name>
    <dbReference type="NCBI Taxonomy" id="185202"/>
    <lineage>
        <taxon>Eukaryota</taxon>
        <taxon>Viridiplantae</taxon>
        <taxon>Streptophyta</taxon>
        <taxon>Embryophyta</taxon>
        <taxon>Tracheophyta</taxon>
        <taxon>Spermatophyta</taxon>
        <taxon>Magnoliopsida</taxon>
        <taxon>eudicotyledons</taxon>
        <taxon>Gunneridae</taxon>
        <taxon>Pentapetalae</taxon>
        <taxon>asterids</taxon>
        <taxon>campanulids</taxon>
        <taxon>Asterales</taxon>
        <taxon>Asteraceae</taxon>
        <taxon>Asteroideae</taxon>
        <taxon>Heliantheae alliance</taxon>
        <taxon>Millerieae</taxon>
        <taxon>Smallanthus</taxon>
    </lineage>
</organism>
<protein>
    <submittedName>
        <fullName evidence="1">Uncharacterized protein</fullName>
    </submittedName>
</protein>
<evidence type="ECO:0000313" key="2">
    <source>
        <dbReference type="Proteomes" id="UP001056120"/>
    </source>
</evidence>
<accession>A0ACB9GLQ7</accession>
<reference evidence="2" key="1">
    <citation type="journal article" date="2022" name="Mol. Ecol. Resour.">
        <title>The genomes of chicory, endive, great burdock and yacon provide insights into Asteraceae palaeo-polyploidization history and plant inulin production.</title>
        <authorList>
            <person name="Fan W."/>
            <person name="Wang S."/>
            <person name="Wang H."/>
            <person name="Wang A."/>
            <person name="Jiang F."/>
            <person name="Liu H."/>
            <person name="Zhao H."/>
            <person name="Xu D."/>
            <person name="Zhang Y."/>
        </authorList>
    </citation>
    <scope>NUCLEOTIDE SEQUENCE [LARGE SCALE GENOMIC DNA]</scope>
    <source>
        <strain evidence="2">cv. Yunnan</strain>
    </source>
</reference>
<dbReference type="Proteomes" id="UP001056120">
    <property type="component" value="Linkage Group LG14"/>
</dbReference>
<keyword evidence="2" id="KW-1185">Reference proteome</keyword>
<name>A0ACB9GLQ7_9ASTR</name>
<sequence>MRMMVNVGKCTKEKWVERTILGIMKFSKVRDTRTRYTVSLQQFISWYYDHETTKLVIEREEGQEDMRIYDANDLKLLCESDLIILKTIQLKCHRENEYDARHFLKVLKYLFGELEEVEV</sequence>
<evidence type="ECO:0000313" key="1">
    <source>
        <dbReference type="EMBL" id="KAI3784372.1"/>
    </source>
</evidence>
<proteinExistence type="predicted"/>
<gene>
    <name evidence="1" type="ORF">L1987_43471</name>
</gene>
<comment type="caution">
    <text evidence="1">The sequence shown here is derived from an EMBL/GenBank/DDBJ whole genome shotgun (WGS) entry which is preliminary data.</text>
</comment>